<feature type="region of interest" description="Disordered" evidence="1">
    <location>
        <begin position="170"/>
        <end position="252"/>
    </location>
</feature>
<feature type="compositionally biased region" description="Low complexity" evidence="1">
    <location>
        <begin position="170"/>
        <end position="198"/>
    </location>
</feature>
<dbReference type="HOGENOM" id="CLU_1101780_0_0_6"/>
<reference evidence="3" key="1">
    <citation type="submission" date="2014-09" db="EMBL/GenBank/DDBJ databases">
        <authorList>
            <person name="Gomez-Valero L."/>
        </authorList>
    </citation>
    <scope>NUCLEOTIDE SEQUENCE [LARGE SCALE GENOMIC DNA]</scope>
    <source>
        <strain evidence="3">ATCC700992</strain>
    </source>
</reference>
<evidence type="ECO:0000313" key="3">
    <source>
        <dbReference type="Proteomes" id="UP000032430"/>
    </source>
</evidence>
<dbReference type="RefSeq" id="WP_052673988.1">
    <property type="nucleotide sequence ID" value="NZ_LN614827.1"/>
</dbReference>
<dbReference type="AlphaFoldDB" id="A0A098G7V1"/>
<gene>
    <name evidence="2" type="ORF">LFA_3196</name>
</gene>
<evidence type="ECO:0000256" key="1">
    <source>
        <dbReference type="SAM" id="MobiDB-lite"/>
    </source>
</evidence>
<evidence type="ECO:0000313" key="2">
    <source>
        <dbReference type="EMBL" id="CEG58532.1"/>
    </source>
</evidence>
<name>A0A098G7V1_9GAMM</name>
<dbReference type="EMBL" id="LN614827">
    <property type="protein sequence ID" value="CEG58532.1"/>
    <property type="molecule type" value="Genomic_DNA"/>
</dbReference>
<feature type="compositionally biased region" description="Basic and acidic residues" evidence="1">
    <location>
        <begin position="240"/>
        <end position="252"/>
    </location>
</feature>
<proteinExistence type="predicted"/>
<dbReference type="OrthoDB" id="5654259at2"/>
<sequence length="252" mass="28235">MNQQYFSQKMFNTLEKPIQELMELHMKTFQNFSYITPVELFNVLKPEEILERNIEIMVKNGHKTLDYMHNLFSFMEKNWLNMSDKMMANAQQAVKETSLVTQKNMKKATSTAQRTVKKVTSAMKDATQKTAKKTEAVARKSKQEATKIMKQATKTAAKATKTVAKATKAASSVAKSVAKPSTTKSKVSASKVAASGSPTKRDVKNAPSSMMEKPNTMNKVEAKIHDTRQVNPLSVPTVTKDLDPNKKDRPLM</sequence>
<dbReference type="KEGG" id="lfa:LFA_3196"/>
<evidence type="ECO:0008006" key="4">
    <source>
        <dbReference type="Google" id="ProtNLM"/>
    </source>
</evidence>
<protein>
    <recommendedName>
        <fullName evidence="4">Phasin domain-containing protein</fullName>
    </recommendedName>
</protein>
<organism evidence="2 3">
    <name type="scientific">Legionella fallonii LLAP-10</name>
    <dbReference type="NCBI Taxonomy" id="1212491"/>
    <lineage>
        <taxon>Bacteria</taxon>
        <taxon>Pseudomonadati</taxon>
        <taxon>Pseudomonadota</taxon>
        <taxon>Gammaproteobacteria</taxon>
        <taxon>Legionellales</taxon>
        <taxon>Legionellaceae</taxon>
        <taxon>Legionella</taxon>
    </lineage>
</organism>
<accession>A0A098G7V1</accession>
<keyword evidence="3" id="KW-1185">Reference proteome</keyword>
<dbReference type="Proteomes" id="UP000032430">
    <property type="component" value="Chromosome I"/>
</dbReference>